<proteinExistence type="predicted"/>
<keyword evidence="2" id="KW-1185">Reference proteome</keyword>
<dbReference type="OrthoDB" id="3742379at2"/>
<accession>A0A372JQC8</accession>
<gene>
    <name evidence="1" type="ORF">DZF91_07685</name>
</gene>
<evidence type="ECO:0008006" key="3">
    <source>
        <dbReference type="Google" id="ProtNLM"/>
    </source>
</evidence>
<protein>
    <recommendedName>
        <fullName evidence="3">ATP/GTP-binding protein</fullName>
    </recommendedName>
</protein>
<dbReference type="AlphaFoldDB" id="A0A372JQC8"/>
<evidence type="ECO:0000313" key="1">
    <source>
        <dbReference type="EMBL" id="RFU42221.1"/>
    </source>
</evidence>
<evidence type="ECO:0000313" key="2">
    <source>
        <dbReference type="Proteomes" id="UP000261811"/>
    </source>
</evidence>
<organism evidence="1 2">
    <name type="scientific">Actinomadura logoneensis</name>
    <dbReference type="NCBI Taxonomy" id="2293572"/>
    <lineage>
        <taxon>Bacteria</taxon>
        <taxon>Bacillati</taxon>
        <taxon>Actinomycetota</taxon>
        <taxon>Actinomycetes</taxon>
        <taxon>Streptosporangiales</taxon>
        <taxon>Thermomonosporaceae</taxon>
        <taxon>Actinomadura</taxon>
    </lineage>
</organism>
<dbReference type="RefSeq" id="WP_147341049.1">
    <property type="nucleotide sequence ID" value="NZ_QURH01000146.1"/>
</dbReference>
<sequence>MVHTAPSGKTYVSVRTSFWVDGFKTVSTPPASVPGQSVTATASPAYVTWALGDPTNPQMTCQDGGSQSGDSCNYTYKKSSVGVPGGSYQVTATITWNIHWTCVGNDCDQAAGDLPAMTMASAPTPLVVGEIQAGSRQ</sequence>
<dbReference type="EMBL" id="QURH01000146">
    <property type="protein sequence ID" value="RFU42221.1"/>
    <property type="molecule type" value="Genomic_DNA"/>
</dbReference>
<dbReference type="Proteomes" id="UP000261811">
    <property type="component" value="Unassembled WGS sequence"/>
</dbReference>
<name>A0A372JQC8_9ACTN</name>
<comment type="caution">
    <text evidence="1">The sequence shown here is derived from an EMBL/GenBank/DDBJ whole genome shotgun (WGS) entry which is preliminary data.</text>
</comment>
<reference evidence="1 2" key="1">
    <citation type="submission" date="2018-08" db="EMBL/GenBank/DDBJ databases">
        <title>Actinomadura jelena sp. nov., a novel Actinomycete isolated from soil in Chad.</title>
        <authorList>
            <person name="Shi L."/>
        </authorList>
    </citation>
    <scope>NUCLEOTIDE SEQUENCE [LARGE SCALE GENOMIC DNA]</scope>
    <source>
        <strain evidence="1 2">NEAU-G17</strain>
    </source>
</reference>